<evidence type="ECO:0000313" key="1">
    <source>
        <dbReference type="EMBL" id="PYE49446.1"/>
    </source>
</evidence>
<dbReference type="Gene3D" id="3.40.720.10">
    <property type="entry name" value="Alkaline Phosphatase, subunit A"/>
    <property type="match status" value="1"/>
</dbReference>
<organism evidence="1 2">
    <name type="scientific">Deinococcus yavapaiensis KR-236</name>
    <dbReference type="NCBI Taxonomy" id="694435"/>
    <lineage>
        <taxon>Bacteria</taxon>
        <taxon>Thermotogati</taxon>
        <taxon>Deinococcota</taxon>
        <taxon>Deinococci</taxon>
        <taxon>Deinococcales</taxon>
        <taxon>Deinococcaceae</taxon>
        <taxon>Deinococcus</taxon>
    </lineage>
</organism>
<dbReference type="InterPro" id="IPR017850">
    <property type="entry name" value="Alkaline_phosphatase_core_sf"/>
</dbReference>
<protein>
    <submittedName>
        <fullName evidence="1">Uncharacterized protein</fullName>
    </submittedName>
</protein>
<comment type="caution">
    <text evidence="1">The sequence shown here is derived from an EMBL/GenBank/DDBJ whole genome shotgun (WGS) entry which is preliminary data.</text>
</comment>
<dbReference type="SUPFAM" id="SSF53649">
    <property type="entry name" value="Alkaline phosphatase-like"/>
    <property type="match status" value="1"/>
</dbReference>
<dbReference type="AlphaFoldDB" id="A0A318S0Z9"/>
<dbReference type="Proteomes" id="UP000248326">
    <property type="component" value="Unassembled WGS sequence"/>
</dbReference>
<accession>A0A318S0Z9</accession>
<gene>
    <name evidence="1" type="ORF">DES52_12340</name>
</gene>
<evidence type="ECO:0000313" key="2">
    <source>
        <dbReference type="Proteomes" id="UP000248326"/>
    </source>
</evidence>
<sequence length="162" mass="19108">MNSARTATWNPFSGHELDPWNTDDVTEVPPWVSAIERYRPGQGRRHYRSVRSFHDETDFFPAKVFSAACSWLRRNHGRRYFLQVESFDVHEPFHVPEPYRSMWTPFVDDAFDCWPPYGDPVVEDAFFDTITLQELAFIRGQYLGKLTMTDRWFGHLLDTLDA</sequence>
<dbReference type="RefSeq" id="WP_110888695.1">
    <property type="nucleotide sequence ID" value="NZ_QJSX01000023.1"/>
</dbReference>
<reference evidence="1 2" key="1">
    <citation type="submission" date="2018-06" db="EMBL/GenBank/DDBJ databases">
        <title>Genomic Encyclopedia of Type Strains, Phase IV (KMG-IV): sequencing the most valuable type-strain genomes for metagenomic binning, comparative biology and taxonomic classification.</title>
        <authorList>
            <person name="Goeker M."/>
        </authorList>
    </citation>
    <scope>NUCLEOTIDE SEQUENCE [LARGE SCALE GENOMIC DNA]</scope>
    <source>
        <strain evidence="1 2">DSM 18048</strain>
    </source>
</reference>
<proteinExistence type="predicted"/>
<dbReference type="EMBL" id="QJSX01000023">
    <property type="protein sequence ID" value="PYE49446.1"/>
    <property type="molecule type" value="Genomic_DNA"/>
</dbReference>
<dbReference type="OrthoDB" id="9762324at2"/>
<name>A0A318S0Z9_9DEIO</name>
<keyword evidence="2" id="KW-1185">Reference proteome</keyword>